<evidence type="ECO:0008006" key="9">
    <source>
        <dbReference type="Google" id="ProtNLM"/>
    </source>
</evidence>
<keyword evidence="3" id="KW-0256">Endoplasmic reticulum</keyword>
<evidence type="ECO:0000256" key="4">
    <source>
        <dbReference type="ARBA" id="ARBA00022989"/>
    </source>
</evidence>
<dbReference type="PANTHER" id="PTHR31394:SF1">
    <property type="entry name" value="TRANSMEMBRANE PROTEIN 199"/>
    <property type="match status" value="1"/>
</dbReference>
<evidence type="ECO:0000256" key="3">
    <source>
        <dbReference type="ARBA" id="ARBA00022824"/>
    </source>
</evidence>
<dbReference type="GO" id="GO:0070072">
    <property type="term" value="P:vacuolar proton-transporting V-type ATPase complex assembly"/>
    <property type="evidence" value="ECO:0007669"/>
    <property type="project" value="InterPro"/>
</dbReference>
<evidence type="ECO:0000313" key="8">
    <source>
        <dbReference type="Proteomes" id="UP000800092"/>
    </source>
</evidence>
<feature type="transmembrane region" description="Helical" evidence="6">
    <location>
        <begin position="161"/>
        <end position="179"/>
    </location>
</feature>
<keyword evidence="8" id="KW-1185">Reference proteome</keyword>
<keyword evidence="2 6" id="KW-0812">Transmembrane</keyword>
<reference evidence="7" key="1">
    <citation type="journal article" date="2020" name="Stud. Mycol.">
        <title>101 Dothideomycetes genomes: a test case for predicting lifestyles and emergence of pathogens.</title>
        <authorList>
            <person name="Haridas S."/>
            <person name="Albert R."/>
            <person name="Binder M."/>
            <person name="Bloem J."/>
            <person name="Labutti K."/>
            <person name="Salamov A."/>
            <person name="Andreopoulos B."/>
            <person name="Baker S."/>
            <person name="Barry K."/>
            <person name="Bills G."/>
            <person name="Bluhm B."/>
            <person name="Cannon C."/>
            <person name="Castanera R."/>
            <person name="Culley D."/>
            <person name="Daum C."/>
            <person name="Ezra D."/>
            <person name="Gonzalez J."/>
            <person name="Henrissat B."/>
            <person name="Kuo A."/>
            <person name="Liang C."/>
            <person name="Lipzen A."/>
            <person name="Lutzoni F."/>
            <person name="Magnuson J."/>
            <person name="Mondo S."/>
            <person name="Nolan M."/>
            <person name="Ohm R."/>
            <person name="Pangilinan J."/>
            <person name="Park H.-J."/>
            <person name="Ramirez L."/>
            <person name="Alfaro M."/>
            <person name="Sun H."/>
            <person name="Tritt A."/>
            <person name="Yoshinaga Y."/>
            <person name="Zwiers L.-H."/>
            <person name="Turgeon B."/>
            <person name="Goodwin S."/>
            <person name="Spatafora J."/>
            <person name="Crous P."/>
            <person name="Grigoriev I."/>
        </authorList>
    </citation>
    <scope>NUCLEOTIDE SEQUENCE</scope>
    <source>
        <strain evidence="7">Tuck. ex Michener</strain>
    </source>
</reference>
<evidence type="ECO:0000256" key="5">
    <source>
        <dbReference type="ARBA" id="ARBA00023136"/>
    </source>
</evidence>
<evidence type="ECO:0000256" key="6">
    <source>
        <dbReference type="SAM" id="Phobius"/>
    </source>
</evidence>
<evidence type="ECO:0000256" key="1">
    <source>
        <dbReference type="ARBA" id="ARBA00004477"/>
    </source>
</evidence>
<keyword evidence="4 6" id="KW-1133">Transmembrane helix</keyword>
<feature type="transmembrane region" description="Helical" evidence="6">
    <location>
        <begin position="191"/>
        <end position="212"/>
    </location>
</feature>
<dbReference type="EMBL" id="ML991812">
    <property type="protein sequence ID" value="KAF2232811.1"/>
    <property type="molecule type" value="Genomic_DNA"/>
</dbReference>
<dbReference type="PANTHER" id="PTHR31394">
    <property type="entry name" value="TRANSMEMBRANE PROTEIN 199"/>
    <property type="match status" value="1"/>
</dbReference>
<sequence length="264" mass="29809">MVLLTITTSTVVAIQACIKLGLEDVIRSKSPQEPSLEAPEVGNPISHGQLIDIARHLKKHYQESDEETANVSYHLDELLRGAKLYVPPPPPKKEPSDEYKALMSRLREEEEARKYERMLNPPPKMETFAQRYSNSPHAHLFPSTEKVEEDEVTYADVNRQLALIINVLVSIIACSFTIWMAARHWSVPSRLALSLSGSGVVAVAEVVIYSGYIRRVKDAKDREKKKVEQKEVLQTWVIDASEKRLPNRKVSKTGQVRNRKGMAG</sequence>
<evidence type="ECO:0000256" key="2">
    <source>
        <dbReference type="ARBA" id="ARBA00022692"/>
    </source>
</evidence>
<proteinExistence type="predicted"/>
<dbReference type="AlphaFoldDB" id="A0A6A6H4M8"/>
<dbReference type="GO" id="GO:0005789">
    <property type="term" value="C:endoplasmic reticulum membrane"/>
    <property type="evidence" value="ECO:0007669"/>
    <property type="project" value="UniProtKB-SubCell"/>
</dbReference>
<organism evidence="7 8">
    <name type="scientific">Viridothelium virens</name>
    <name type="common">Speckled blister lichen</name>
    <name type="synonym">Trypethelium virens</name>
    <dbReference type="NCBI Taxonomy" id="1048519"/>
    <lineage>
        <taxon>Eukaryota</taxon>
        <taxon>Fungi</taxon>
        <taxon>Dikarya</taxon>
        <taxon>Ascomycota</taxon>
        <taxon>Pezizomycotina</taxon>
        <taxon>Dothideomycetes</taxon>
        <taxon>Dothideomycetes incertae sedis</taxon>
        <taxon>Trypetheliales</taxon>
        <taxon>Trypetheliaceae</taxon>
        <taxon>Viridothelium</taxon>
    </lineage>
</organism>
<protein>
    <recommendedName>
        <fullName evidence="9">Endoplasmic reticulum-based factor for assembly of V-ATPase</fullName>
    </recommendedName>
</protein>
<name>A0A6A6H4M8_VIRVR</name>
<keyword evidence="5 6" id="KW-0472">Membrane</keyword>
<comment type="subcellular location">
    <subcellularLocation>
        <location evidence="1">Endoplasmic reticulum membrane</location>
        <topology evidence="1">Multi-pass membrane protein</topology>
    </subcellularLocation>
</comment>
<accession>A0A6A6H4M8</accession>
<dbReference type="InterPro" id="IPR021013">
    <property type="entry name" value="ATPase_Vma12"/>
</dbReference>
<dbReference type="Pfam" id="PF11712">
    <property type="entry name" value="Vma12"/>
    <property type="match status" value="1"/>
</dbReference>
<gene>
    <name evidence="7" type="ORF">EV356DRAFT_525005</name>
</gene>
<dbReference type="Proteomes" id="UP000800092">
    <property type="component" value="Unassembled WGS sequence"/>
</dbReference>
<dbReference type="OrthoDB" id="19981at2759"/>
<evidence type="ECO:0000313" key="7">
    <source>
        <dbReference type="EMBL" id="KAF2232811.1"/>
    </source>
</evidence>